<protein>
    <recommendedName>
        <fullName evidence="1">Manganese lipoxygenase</fullName>
    </recommendedName>
</protein>
<evidence type="ECO:0000256" key="2">
    <source>
        <dbReference type="ARBA" id="ARBA00022723"/>
    </source>
</evidence>
<dbReference type="STRING" id="1137138.A0A067N2A8"/>
<accession>A0A067N2A8</accession>
<evidence type="ECO:0000256" key="1">
    <source>
        <dbReference type="ARBA" id="ARBA00021175"/>
    </source>
</evidence>
<evidence type="ECO:0000256" key="4">
    <source>
        <dbReference type="ARBA" id="ARBA00023002"/>
    </source>
</evidence>
<dbReference type="EMBL" id="KL198014">
    <property type="protein sequence ID" value="KDQ22158.1"/>
    <property type="molecule type" value="Genomic_DNA"/>
</dbReference>
<keyword evidence="3" id="KW-0223">Dioxygenase</keyword>
<dbReference type="PROSITE" id="PS51393">
    <property type="entry name" value="LIPOXYGENASE_3"/>
    <property type="match status" value="1"/>
</dbReference>
<dbReference type="Gene3D" id="3.10.450.60">
    <property type="match status" value="1"/>
</dbReference>
<dbReference type="SMR" id="A0A067N2A8"/>
<keyword evidence="2" id="KW-0479">Metal-binding</keyword>
<dbReference type="InterPro" id="IPR036226">
    <property type="entry name" value="LipOase_C_sf"/>
</dbReference>
<sequence length="640" mass="71613">MAPTMSLSRSALKNVHLPYMVQHPEPTDYSTAMKQAVEGYDRARQMIAFLFDILDYESSVPQKFTLEEKREKYTWSRSGGFPPHLAIIPEAVAVPSYVIFSPVRLAQTLSILSGIQSNDRLAPGPEQNTMEKLTKWNAERHKNQGGIKNMYNEPNIGLRDDWYTDAVFAQQFFTGTNPTTITLASDTWMKAFTEEAASQGKRDVISLFRSAPPNSFYVQDFSDFRARMGAKPDEELCASSDGGVKRYACAAVALFYLPPTGELHPLAIIPDYKGSMTASITLFNKRVDPSDASVDQANDWPWRYAKTCVLSADWVLHEMIIHLNNTHLVEEAVIVAVQRTLPDSHIVFRLLEPHWVVTLSLNAQARSVLVPEVVVPVAGFSEPRILQFVGQAFTNFDWKALYVPTDLESRGFPLDRLDDDKFHNYAYARDIKDMWMALRKFVSSVLRDGKYYPDNSAVAADAQIQDWCDEMRSEKGAGMKKFPESISTLDDLIDMVTMCIHIAAPQHTAVNYLQQYYQTFVPNKPSALFSPLPTLLSQLESYTESDLMAALPLGAKQDWLLMAQVPYLLSKEVEQDGNIVTYAGTASNNEDPIIAAAGKELSADLDILAGVFLKNSEKLDDQNTAYNVLAPDQLANAIVI</sequence>
<dbReference type="SUPFAM" id="SSF48484">
    <property type="entry name" value="Lipoxigenase"/>
    <property type="match status" value="1"/>
</dbReference>
<dbReference type="InterPro" id="IPR000907">
    <property type="entry name" value="LipOase"/>
</dbReference>
<dbReference type="GO" id="GO:0043651">
    <property type="term" value="P:linoleic acid metabolic process"/>
    <property type="evidence" value="ECO:0007669"/>
    <property type="project" value="UniProtKB-ARBA"/>
</dbReference>
<dbReference type="GO" id="GO:0016702">
    <property type="term" value="F:oxidoreductase activity, acting on single donors with incorporation of molecular oxygen, incorporation of two atoms of oxygen"/>
    <property type="evidence" value="ECO:0007669"/>
    <property type="project" value="InterPro"/>
</dbReference>
<gene>
    <name evidence="6" type="ORF">PLEOSDRAFT_1068582</name>
</gene>
<evidence type="ECO:0000256" key="3">
    <source>
        <dbReference type="ARBA" id="ARBA00022964"/>
    </source>
</evidence>
<dbReference type="GO" id="GO:0034440">
    <property type="term" value="P:lipid oxidation"/>
    <property type="evidence" value="ECO:0007669"/>
    <property type="project" value="InterPro"/>
</dbReference>
<dbReference type="OrthoDB" id="407298at2759"/>
<dbReference type="InterPro" id="IPR013819">
    <property type="entry name" value="LipOase_C"/>
</dbReference>
<keyword evidence="4" id="KW-0560">Oxidoreductase</keyword>
<reference evidence="7" key="1">
    <citation type="journal article" date="2014" name="Proc. Natl. Acad. Sci. U.S.A.">
        <title>Extensive sampling of basidiomycete genomes demonstrates inadequacy of the white-rot/brown-rot paradigm for wood decay fungi.</title>
        <authorList>
            <person name="Riley R."/>
            <person name="Salamov A.A."/>
            <person name="Brown D.W."/>
            <person name="Nagy L.G."/>
            <person name="Floudas D."/>
            <person name="Held B.W."/>
            <person name="Levasseur A."/>
            <person name="Lombard V."/>
            <person name="Morin E."/>
            <person name="Otillar R."/>
            <person name="Lindquist E.A."/>
            <person name="Sun H."/>
            <person name="LaButti K.M."/>
            <person name="Schmutz J."/>
            <person name="Jabbour D."/>
            <person name="Luo H."/>
            <person name="Baker S.E."/>
            <person name="Pisabarro A.G."/>
            <person name="Walton J.D."/>
            <person name="Blanchette R.A."/>
            <person name="Henrissat B."/>
            <person name="Martin F."/>
            <person name="Cullen D."/>
            <person name="Hibbett D.S."/>
            <person name="Grigoriev I.V."/>
        </authorList>
    </citation>
    <scope>NUCLEOTIDE SEQUENCE [LARGE SCALE GENOMIC DNA]</scope>
    <source>
        <strain evidence="7">PC15</strain>
    </source>
</reference>
<evidence type="ECO:0000259" key="5">
    <source>
        <dbReference type="PROSITE" id="PS51393"/>
    </source>
</evidence>
<dbReference type="AlphaFoldDB" id="A0A067N2A8"/>
<evidence type="ECO:0000313" key="7">
    <source>
        <dbReference type="Proteomes" id="UP000027073"/>
    </source>
</evidence>
<dbReference type="VEuPathDB" id="FungiDB:PLEOSDRAFT_1068582"/>
<dbReference type="HOGENOM" id="CLU_009802_0_0_1"/>
<dbReference type="GO" id="GO:0046872">
    <property type="term" value="F:metal ion binding"/>
    <property type="evidence" value="ECO:0007669"/>
    <property type="project" value="UniProtKB-KW"/>
</dbReference>
<dbReference type="Gene3D" id="1.20.245.10">
    <property type="entry name" value="Lipoxygenase-1, Domain 5"/>
    <property type="match status" value="1"/>
</dbReference>
<evidence type="ECO:0000313" key="6">
    <source>
        <dbReference type="EMBL" id="KDQ22158.1"/>
    </source>
</evidence>
<dbReference type="InParanoid" id="A0A067N2A8"/>
<dbReference type="Pfam" id="PF00305">
    <property type="entry name" value="Lipoxygenase"/>
    <property type="match status" value="1"/>
</dbReference>
<dbReference type="Proteomes" id="UP000027073">
    <property type="component" value="Unassembled WGS sequence"/>
</dbReference>
<dbReference type="PANTHER" id="PTHR11771">
    <property type="entry name" value="LIPOXYGENASE"/>
    <property type="match status" value="1"/>
</dbReference>
<proteinExistence type="predicted"/>
<feature type="domain" description="Lipoxygenase" evidence="5">
    <location>
        <begin position="162"/>
        <end position="640"/>
    </location>
</feature>
<organism evidence="6 7">
    <name type="scientific">Pleurotus ostreatus (strain PC15)</name>
    <name type="common">Oyster mushroom</name>
    <dbReference type="NCBI Taxonomy" id="1137138"/>
    <lineage>
        <taxon>Eukaryota</taxon>
        <taxon>Fungi</taxon>
        <taxon>Dikarya</taxon>
        <taxon>Basidiomycota</taxon>
        <taxon>Agaricomycotina</taxon>
        <taxon>Agaricomycetes</taxon>
        <taxon>Agaricomycetidae</taxon>
        <taxon>Agaricales</taxon>
        <taxon>Pleurotineae</taxon>
        <taxon>Pleurotaceae</taxon>
        <taxon>Pleurotus</taxon>
    </lineage>
</organism>
<name>A0A067N2A8_PLEO1</name>